<protein>
    <submittedName>
        <fullName evidence="1">Uncharacterized protein</fullName>
    </submittedName>
</protein>
<name>A0A8S5SJL4_9CAUD</name>
<sequence length="30" mass="3429">MFLATRIVVAATLGTIRIYLQCLSKQTWCK</sequence>
<dbReference type="EMBL" id="BK032602">
    <property type="protein sequence ID" value="DAF50855.1"/>
    <property type="molecule type" value="Genomic_DNA"/>
</dbReference>
<organism evidence="1">
    <name type="scientific">Siphoviridae sp. ctDhw1</name>
    <dbReference type="NCBI Taxonomy" id="2827813"/>
    <lineage>
        <taxon>Viruses</taxon>
        <taxon>Duplodnaviria</taxon>
        <taxon>Heunggongvirae</taxon>
        <taxon>Uroviricota</taxon>
        <taxon>Caudoviricetes</taxon>
    </lineage>
</organism>
<reference evidence="1" key="1">
    <citation type="journal article" date="2021" name="Proc. Natl. Acad. Sci. U.S.A.">
        <title>A Catalog of Tens of Thousands of Viruses from Human Metagenomes Reveals Hidden Associations with Chronic Diseases.</title>
        <authorList>
            <person name="Tisza M.J."/>
            <person name="Buck C.B."/>
        </authorList>
    </citation>
    <scope>NUCLEOTIDE SEQUENCE</scope>
    <source>
        <strain evidence="1">CtDhw1</strain>
    </source>
</reference>
<accession>A0A8S5SJL4</accession>
<proteinExistence type="predicted"/>
<evidence type="ECO:0000313" key="1">
    <source>
        <dbReference type="EMBL" id="DAF50855.1"/>
    </source>
</evidence>